<evidence type="ECO:0000256" key="1">
    <source>
        <dbReference type="SAM" id="MobiDB-lite"/>
    </source>
</evidence>
<dbReference type="Proteomes" id="UP001590950">
    <property type="component" value="Unassembled WGS sequence"/>
</dbReference>
<gene>
    <name evidence="2" type="ORF">N7G274_003053</name>
</gene>
<dbReference type="PANTHER" id="PTHR14303">
    <property type="entry name" value="DNA POLYMERASE DELTA SUBUNIT 4"/>
    <property type="match status" value="1"/>
</dbReference>
<feature type="compositionally biased region" description="Low complexity" evidence="1">
    <location>
        <begin position="100"/>
        <end position="112"/>
    </location>
</feature>
<reference evidence="2 3" key="1">
    <citation type="submission" date="2024-09" db="EMBL/GenBank/DDBJ databases">
        <title>Rethinking Asexuality: The Enigmatic Case of Functional Sexual Genes in Lepraria (Stereocaulaceae).</title>
        <authorList>
            <person name="Doellman M."/>
            <person name="Sun Y."/>
            <person name="Barcenas-Pena A."/>
            <person name="Lumbsch H.T."/>
            <person name="Grewe F."/>
        </authorList>
    </citation>
    <scope>NUCLEOTIDE SEQUENCE [LARGE SCALE GENOMIC DNA]</scope>
    <source>
        <strain evidence="2 3">Mercado 3170</strain>
    </source>
</reference>
<evidence type="ECO:0008006" key="4">
    <source>
        <dbReference type="Google" id="ProtNLM"/>
    </source>
</evidence>
<feature type="compositionally biased region" description="Basic and acidic residues" evidence="1">
    <location>
        <begin position="42"/>
        <end position="51"/>
    </location>
</feature>
<dbReference type="Pfam" id="PF04081">
    <property type="entry name" value="DNA_pol_delta_4"/>
    <property type="match status" value="1"/>
</dbReference>
<name>A0ABR4ALP2_9LECA</name>
<proteinExistence type="predicted"/>
<comment type="caution">
    <text evidence="2">The sequence shown here is derived from an EMBL/GenBank/DDBJ whole genome shotgun (WGS) entry which is preliminary data.</text>
</comment>
<evidence type="ECO:0000313" key="2">
    <source>
        <dbReference type="EMBL" id="KAL2044348.1"/>
    </source>
</evidence>
<feature type="compositionally biased region" description="Polar residues" evidence="1">
    <location>
        <begin position="83"/>
        <end position="96"/>
    </location>
</feature>
<protein>
    <recommendedName>
        <fullName evidence="4">DNA polymerase delta subunit 4</fullName>
    </recommendedName>
</protein>
<feature type="compositionally biased region" description="Low complexity" evidence="1">
    <location>
        <begin position="31"/>
        <end position="40"/>
    </location>
</feature>
<dbReference type="PANTHER" id="PTHR14303:SF0">
    <property type="entry name" value="DNA POLYMERASE DELTA SUBUNIT 4"/>
    <property type="match status" value="1"/>
</dbReference>
<organism evidence="2 3">
    <name type="scientific">Stereocaulon virgatum</name>
    <dbReference type="NCBI Taxonomy" id="373712"/>
    <lineage>
        <taxon>Eukaryota</taxon>
        <taxon>Fungi</taxon>
        <taxon>Dikarya</taxon>
        <taxon>Ascomycota</taxon>
        <taxon>Pezizomycotina</taxon>
        <taxon>Lecanoromycetes</taxon>
        <taxon>OSLEUM clade</taxon>
        <taxon>Lecanoromycetidae</taxon>
        <taxon>Lecanorales</taxon>
        <taxon>Lecanorineae</taxon>
        <taxon>Stereocaulaceae</taxon>
        <taxon>Stereocaulon</taxon>
    </lineage>
</organism>
<evidence type="ECO:0000313" key="3">
    <source>
        <dbReference type="Proteomes" id="UP001590950"/>
    </source>
</evidence>
<sequence length="221" mass="24236">MPPTRRKAPTTHPRAQQTLAFGPNSQSNKVTKPSIPPTSKKPSKERLKLEKTLAPQPSTPPSLAPEEAAQEAKPETQPPIPESPSTLAIRNQSATKQAEGGSSSSSGSSSRSPVEEKAKKIPEAQIRRYWKAKEDERIAPRVHQQGLSLNEKILRHFDLSSQYGPCVGIPRMRRWKRAEGLGLKPPVEVLAVLMREEGNGNAVSERAFMDGLLTSRLAVNE</sequence>
<feature type="region of interest" description="Disordered" evidence="1">
    <location>
        <begin position="1"/>
        <end position="120"/>
    </location>
</feature>
<keyword evidence="3" id="KW-1185">Reference proteome</keyword>
<accession>A0ABR4ALP2</accession>
<dbReference type="EMBL" id="JBEFKJ010000009">
    <property type="protein sequence ID" value="KAL2044348.1"/>
    <property type="molecule type" value="Genomic_DNA"/>
</dbReference>
<dbReference type="InterPro" id="IPR007218">
    <property type="entry name" value="DNA_pol_delta_4"/>
</dbReference>
<feature type="compositionally biased region" description="Polar residues" evidence="1">
    <location>
        <begin position="13"/>
        <end position="30"/>
    </location>
</feature>